<dbReference type="GO" id="GO:0005956">
    <property type="term" value="C:protein kinase CK2 complex"/>
    <property type="evidence" value="ECO:0007669"/>
    <property type="project" value="UniProtKB-UniRule"/>
</dbReference>
<dbReference type="InterPro" id="IPR000915">
    <property type="entry name" value="60S_ribosomal_eL6"/>
</dbReference>
<dbReference type="GO" id="GO:0005737">
    <property type="term" value="C:cytoplasm"/>
    <property type="evidence" value="ECO:0007669"/>
    <property type="project" value="TreeGrafter"/>
</dbReference>
<dbReference type="PROSITE" id="PS01170">
    <property type="entry name" value="RIBOSOMAL_L6E"/>
    <property type="match status" value="1"/>
</dbReference>
<feature type="compositionally biased region" description="Polar residues" evidence="8">
    <location>
        <begin position="525"/>
        <end position="536"/>
    </location>
</feature>
<dbReference type="EMBL" id="SPNW01000099">
    <property type="protein sequence ID" value="TIA85754.1"/>
    <property type="molecule type" value="Genomic_DNA"/>
</dbReference>
<keyword evidence="10" id="KW-1185">Reference proteome</keyword>
<dbReference type="CDD" id="cd13156">
    <property type="entry name" value="KOW_RPL6"/>
    <property type="match status" value="1"/>
</dbReference>
<comment type="function">
    <text evidence="5 7">Regulatory subunit of casein kinase II/CK2. As part of the kinase complex regulates the basal catalytic activity of the alpha subunit a constitutively active serine/threonine-protein kinase that phosphorylates a large number of substrates containing acidic residues C-terminal to the phosphorylated serine or threonine.</text>
</comment>
<name>A0A4T0FF16_9BASI</name>
<dbReference type="Pfam" id="PF01214">
    <property type="entry name" value="CK_II_beta"/>
    <property type="match status" value="1"/>
</dbReference>
<dbReference type="FunFam" id="2.30.30.30:FF:000014">
    <property type="entry name" value="60S ribosomal protein L6"/>
    <property type="match status" value="1"/>
</dbReference>
<dbReference type="Proteomes" id="UP000310189">
    <property type="component" value="Unassembled WGS sequence"/>
</dbReference>
<dbReference type="SUPFAM" id="SSF57798">
    <property type="entry name" value="Casein kinase II beta subunit"/>
    <property type="match status" value="1"/>
</dbReference>
<evidence type="ECO:0000256" key="5">
    <source>
        <dbReference type="ARBA" id="ARBA00045899"/>
    </source>
</evidence>
<dbReference type="GO" id="GO:0006412">
    <property type="term" value="P:translation"/>
    <property type="evidence" value="ECO:0007669"/>
    <property type="project" value="InterPro"/>
</dbReference>
<proteinExistence type="inferred from homology"/>
<dbReference type="AlphaFoldDB" id="A0A4T0FF16"/>
<gene>
    <name evidence="9" type="ORF">E3P99_03900</name>
</gene>
<dbReference type="Gene3D" id="2.20.25.20">
    <property type="match status" value="1"/>
</dbReference>
<dbReference type="GO" id="GO:0019887">
    <property type="term" value="F:protein kinase regulator activity"/>
    <property type="evidence" value="ECO:0007669"/>
    <property type="project" value="InterPro"/>
</dbReference>
<evidence type="ECO:0000256" key="7">
    <source>
        <dbReference type="RuleBase" id="RU361268"/>
    </source>
</evidence>
<evidence type="ECO:0000256" key="2">
    <source>
        <dbReference type="ARBA" id="ARBA00010592"/>
    </source>
</evidence>
<dbReference type="FunFam" id="2.20.25.20:FF:000001">
    <property type="entry name" value="Casein kinase II subunit beta"/>
    <property type="match status" value="1"/>
</dbReference>
<organism evidence="9 10">
    <name type="scientific">Wallemia hederae</name>
    <dbReference type="NCBI Taxonomy" id="1540922"/>
    <lineage>
        <taxon>Eukaryota</taxon>
        <taxon>Fungi</taxon>
        <taxon>Dikarya</taxon>
        <taxon>Basidiomycota</taxon>
        <taxon>Wallemiomycotina</taxon>
        <taxon>Wallemiomycetes</taxon>
        <taxon>Wallemiales</taxon>
        <taxon>Wallemiaceae</taxon>
        <taxon>Wallemia</taxon>
    </lineage>
</organism>
<comment type="subunit">
    <text evidence="7">Tetramer of two alpha and two beta subunits.</text>
</comment>
<dbReference type="GO" id="GO:0006359">
    <property type="term" value="P:regulation of transcription by RNA polymerase III"/>
    <property type="evidence" value="ECO:0007669"/>
    <property type="project" value="TreeGrafter"/>
</dbReference>
<dbReference type="SUPFAM" id="SSF50104">
    <property type="entry name" value="Translation proteins SH3-like domain"/>
    <property type="match status" value="1"/>
</dbReference>
<evidence type="ECO:0000256" key="6">
    <source>
        <dbReference type="RuleBase" id="RU000662"/>
    </source>
</evidence>
<evidence type="ECO:0000256" key="1">
    <source>
        <dbReference type="ARBA" id="ARBA00006941"/>
    </source>
</evidence>
<accession>A0A4T0FF16</accession>
<comment type="similarity">
    <text evidence="2 6">Belongs to the eukaryotic ribosomal protein eL6 family.</text>
</comment>
<dbReference type="GO" id="GO:0034456">
    <property type="term" value="C:UTP-C complex"/>
    <property type="evidence" value="ECO:0007669"/>
    <property type="project" value="TreeGrafter"/>
</dbReference>
<comment type="caution">
    <text evidence="9">The sequence shown here is derived from an EMBL/GenBank/DDBJ whole genome shotgun (WGS) entry which is preliminary data.</text>
</comment>
<dbReference type="Pfam" id="PF01159">
    <property type="entry name" value="Ribosomal_L6e"/>
    <property type="match status" value="1"/>
</dbReference>
<evidence type="ECO:0000256" key="8">
    <source>
        <dbReference type="SAM" id="MobiDB-lite"/>
    </source>
</evidence>
<dbReference type="Gene3D" id="2.30.30.30">
    <property type="match status" value="1"/>
</dbReference>
<evidence type="ECO:0000256" key="4">
    <source>
        <dbReference type="ARBA" id="ARBA00023274"/>
    </source>
</evidence>
<evidence type="ECO:0000313" key="9">
    <source>
        <dbReference type="EMBL" id="TIA85754.1"/>
    </source>
</evidence>
<dbReference type="GO" id="GO:0005840">
    <property type="term" value="C:ribosome"/>
    <property type="evidence" value="ECO:0007669"/>
    <property type="project" value="UniProtKB-KW"/>
</dbReference>
<sequence>MVASARRSRPVAKNVGRLTRTQLYSKRGLFKGQKKGVAPQKEAQAEFKTKTVGGAKNGGQRQVPTAKARAFYPSEDVAVPTKSRKTQRPTKLRGSITPGTVLILLAGRFRGKRVVFLKQLESGLLLVTGPFKVNGVPLRRVNQAYVIATSTKVNVGAVDSTKVNDAFFAKPAVKNATKEEAFFGDKVEKKQYPAEKAQEQKNVDKAILAEIKKTEGLTKYLNASFGLSRGEFPHEVSLRSISMAGERADEQMDILEENNPESIVYGEGGLHRWRRRSISPDSSSPQSTSTSSLTWISWFCSLPGHEYFAEVSEDFIEDEFNLTGLAGIVGFYKEALEMILDVEPEESLKIPDVSIVEHSAEMLYGLIHARFILTRVGLQQMVEKYENGHFGFCPRFCCQSCPVVPCGRSDTPGVDTVKLYCPNCMDIYVPPSSRFQGVDGSFFGTTFPHLLFHTYKDLQPSIILPIKEDDTVDYQAIAESNYKPAATKIYTPKIYGFRISEKSRSGPRMQWLRMRPTSQKELDSVDNQGHIKNSDIQQSSKGQGKRKSKKEGKLFDEDDDQDINSESEEEEEGAKATQQPTTQT</sequence>
<evidence type="ECO:0000313" key="10">
    <source>
        <dbReference type="Proteomes" id="UP000310189"/>
    </source>
</evidence>
<evidence type="ECO:0000256" key="3">
    <source>
        <dbReference type="ARBA" id="ARBA00022980"/>
    </source>
</evidence>
<dbReference type="FunFam" id="1.10.1820.10:FF:000005">
    <property type="entry name" value="Casein kinase II subunit beta"/>
    <property type="match status" value="1"/>
</dbReference>
<dbReference type="InterPro" id="IPR041997">
    <property type="entry name" value="Ribosomal_eL6_KOW"/>
</dbReference>
<dbReference type="InterPro" id="IPR008991">
    <property type="entry name" value="Translation_prot_SH3-like_sf"/>
</dbReference>
<dbReference type="PANTHER" id="PTHR11740">
    <property type="entry name" value="CASEIN KINASE II SUBUNIT BETA"/>
    <property type="match status" value="1"/>
</dbReference>
<dbReference type="InterPro" id="IPR000704">
    <property type="entry name" value="Casein_kinase_II_reg-sub"/>
</dbReference>
<dbReference type="GO" id="GO:0003735">
    <property type="term" value="F:structural constituent of ribosome"/>
    <property type="evidence" value="ECO:0007669"/>
    <property type="project" value="InterPro"/>
</dbReference>
<dbReference type="InterPro" id="IPR049633">
    <property type="entry name" value="Ribosomal_eL6_CS"/>
</dbReference>
<dbReference type="OrthoDB" id="2275560at2759"/>
<feature type="compositionally biased region" description="Acidic residues" evidence="8">
    <location>
        <begin position="556"/>
        <end position="572"/>
    </location>
</feature>
<dbReference type="InterPro" id="IPR035991">
    <property type="entry name" value="Casein_kinase_II_beta-like"/>
</dbReference>
<dbReference type="InterPro" id="IPR014722">
    <property type="entry name" value="Rib_uL2_dom2"/>
</dbReference>
<dbReference type="InterPro" id="IPR016149">
    <property type="entry name" value="Casein_kin_II_reg-sub_N"/>
</dbReference>
<feature type="region of interest" description="Disordered" evidence="8">
    <location>
        <begin position="517"/>
        <end position="584"/>
    </location>
</feature>
<keyword evidence="3 6" id="KW-0689">Ribosomal protein</keyword>
<dbReference type="PRINTS" id="PR00472">
    <property type="entry name" value="CASNKINASEII"/>
</dbReference>
<reference evidence="9 10" key="1">
    <citation type="submission" date="2019-03" db="EMBL/GenBank/DDBJ databases">
        <title>Sequencing 23 genomes of Wallemia ichthyophaga.</title>
        <authorList>
            <person name="Gostincar C."/>
        </authorList>
    </citation>
    <scope>NUCLEOTIDE SEQUENCE [LARGE SCALE GENOMIC DNA]</scope>
    <source>
        <strain evidence="9 10">EXF-5753</strain>
    </source>
</reference>
<protein>
    <recommendedName>
        <fullName evidence="6 7">Multifunctional fusion protein</fullName>
    </recommendedName>
    <domain>
        <recommendedName>
            <fullName evidence="7">Casein kinase II subunit beta</fullName>
            <shortName evidence="7">CK II beta</shortName>
        </recommendedName>
    </domain>
    <domain>
        <recommendedName>
            <fullName evidence="6">60S ribosomal protein L6</fullName>
        </recommendedName>
    </domain>
</protein>
<dbReference type="SMART" id="SM01085">
    <property type="entry name" value="CK_II_beta"/>
    <property type="match status" value="1"/>
</dbReference>
<dbReference type="PANTHER" id="PTHR11740:SF0">
    <property type="entry name" value="CASEIN KINASE II SUBUNIT BETA"/>
    <property type="match status" value="1"/>
</dbReference>
<keyword evidence="4 6" id="KW-0687">Ribonucleoprotein</keyword>
<dbReference type="Gene3D" id="1.10.1820.10">
    <property type="entry name" value="protein kinase ck2 holoenzyme, chain C, domain 1"/>
    <property type="match status" value="1"/>
</dbReference>
<comment type="similarity">
    <text evidence="1 7">Belongs to the casein kinase 2 subunit beta family.</text>
</comment>